<evidence type="ECO:0000313" key="3">
    <source>
        <dbReference type="Proteomes" id="UP001482513"/>
    </source>
</evidence>
<dbReference type="PANTHER" id="PTHR36440:SF1">
    <property type="entry name" value="PUTATIVE (AFU_ORTHOLOGUE AFUA_8G07350)-RELATED"/>
    <property type="match status" value="1"/>
</dbReference>
<dbReference type="Proteomes" id="UP001482513">
    <property type="component" value="Unassembled WGS sequence"/>
</dbReference>
<name>A0ABV0K3U8_9CYAN</name>
<evidence type="ECO:0000259" key="1">
    <source>
        <dbReference type="Pfam" id="PF07883"/>
    </source>
</evidence>
<evidence type="ECO:0000313" key="2">
    <source>
        <dbReference type="EMBL" id="MEP0947456.1"/>
    </source>
</evidence>
<protein>
    <submittedName>
        <fullName evidence="2">Cupin domain-containing protein</fullName>
    </submittedName>
</protein>
<feature type="domain" description="Cupin type-2" evidence="1">
    <location>
        <begin position="96"/>
        <end position="158"/>
    </location>
</feature>
<dbReference type="InterPro" id="IPR014710">
    <property type="entry name" value="RmlC-like_jellyroll"/>
</dbReference>
<dbReference type="InterPro" id="IPR053146">
    <property type="entry name" value="QDO-like"/>
</dbReference>
<dbReference type="InterPro" id="IPR011051">
    <property type="entry name" value="RmlC_Cupin_sf"/>
</dbReference>
<dbReference type="Pfam" id="PF07883">
    <property type="entry name" value="Cupin_2"/>
    <property type="match status" value="1"/>
</dbReference>
<gene>
    <name evidence="2" type="ORF">NC992_11285</name>
</gene>
<dbReference type="PANTHER" id="PTHR36440">
    <property type="entry name" value="PUTATIVE (AFU_ORTHOLOGUE AFUA_8G07350)-RELATED"/>
    <property type="match status" value="1"/>
</dbReference>
<dbReference type="EMBL" id="JAMPKX010000004">
    <property type="protein sequence ID" value="MEP0947456.1"/>
    <property type="molecule type" value="Genomic_DNA"/>
</dbReference>
<dbReference type="InterPro" id="IPR013096">
    <property type="entry name" value="Cupin_2"/>
</dbReference>
<organism evidence="2 3">
    <name type="scientific">Leptolyngbya subtilissima DQ-A4</name>
    <dbReference type="NCBI Taxonomy" id="2933933"/>
    <lineage>
        <taxon>Bacteria</taxon>
        <taxon>Bacillati</taxon>
        <taxon>Cyanobacteriota</taxon>
        <taxon>Cyanophyceae</taxon>
        <taxon>Leptolyngbyales</taxon>
        <taxon>Leptolyngbyaceae</taxon>
        <taxon>Leptolyngbya group</taxon>
        <taxon>Leptolyngbya</taxon>
    </lineage>
</organism>
<sequence length="204" mass="22451">MTSRFRSIDGSLFFSLRRLGWAAIAALMTLVILILSSRSSLTWADAPDANPPETTAAPFWVGADAGTTWRIFGLEIVGKVMSSQTDGAYSVVISNTPPEGGPPLHVHEHEDELFYILKGTYEFRFGDETVVANPGDFVHLPAHIPHTFRNIGSEPGMAMNTMTPGGFEQFFVEIDRLPKEQPLDRKQVAAIASRYGLQFLPESP</sequence>
<proteinExistence type="predicted"/>
<keyword evidence="3" id="KW-1185">Reference proteome</keyword>
<comment type="caution">
    <text evidence="2">The sequence shown here is derived from an EMBL/GenBank/DDBJ whole genome shotgun (WGS) entry which is preliminary data.</text>
</comment>
<dbReference type="Gene3D" id="2.60.120.10">
    <property type="entry name" value="Jelly Rolls"/>
    <property type="match status" value="1"/>
</dbReference>
<dbReference type="SUPFAM" id="SSF51182">
    <property type="entry name" value="RmlC-like cupins"/>
    <property type="match status" value="1"/>
</dbReference>
<accession>A0ABV0K3U8</accession>
<reference evidence="2 3" key="1">
    <citation type="submission" date="2022-04" db="EMBL/GenBank/DDBJ databases">
        <title>Positive selection, recombination, and allopatry shape intraspecific diversity of widespread and dominant cyanobacteria.</title>
        <authorList>
            <person name="Wei J."/>
            <person name="Shu W."/>
            <person name="Hu C."/>
        </authorList>
    </citation>
    <scope>NUCLEOTIDE SEQUENCE [LARGE SCALE GENOMIC DNA]</scope>
    <source>
        <strain evidence="2 3">DQ-A4</strain>
    </source>
</reference>
<dbReference type="RefSeq" id="WP_190702425.1">
    <property type="nucleotide sequence ID" value="NZ_JAMPKX010000004.1"/>
</dbReference>